<feature type="region of interest" description="Disordered" evidence="1">
    <location>
        <begin position="822"/>
        <end position="841"/>
    </location>
</feature>
<dbReference type="EMBL" id="JAAAIM010000991">
    <property type="protein sequence ID" value="KAG0282851.1"/>
    <property type="molecule type" value="Genomic_DNA"/>
</dbReference>
<evidence type="ECO:0000313" key="4">
    <source>
        <dbReference type="EMBL" id="KAG0282851.1"/>
    </source>
</evidence>
<proteinExistence type="predicted"/>
<feature type="compositionally biased region" description="Low complexity" evidence="1">
    <location>
        <begin position="896"/>
        <end position="916"/>
    </location>
</feature>
<dbReference type="Proteomes" id="UP001194696">
    <property type="component" value="Unassembled WGS sequence"/>
</dbReference>
<evidence type="ECO:0000259" key="2">
    <source>
        <dbReference type="Pfam" id="PF09103"/>
    </source>
</evidence>
<dbReference type="InterPro" id="IPR015525">
    <property type="entry name" value="BRCA2"/>
</dbReference>
<dbReference type="InterPro" id="IPR015187">
    <property type="entry name" value="BRCA2_OB_1"/>
</dbReference>
<dbReference type="PANTHER" id="PTHR11289">
    <property type="entry name" value="BREAST CANCER TYPE 2 SUSCEPTIBILITY PROTEIN BRCA2"/>
    <property type="match status" value="1"/>
</dbReference>
<dbReference type="SUPFAM" id="SSF81872">
    <property type="entry name" value="BRCA2 helical domain"/>
    <property type="match status" value="1"/>
</dbReference>
<dbReference type="InterPro" id="IPR015252">
    <property type="entry name" value="BRCA2_hlx"/>
</dbReference>
<feature type="region of interest" description="Disordered" evidence="1">
    <location>
        <begin position="1"/>
        <end position="162"/>
    </location>
</feature>
<dbReference type="Pfam" id="PF09103">
    <property type="entry name" value="BRCA-2_OB1"/>
    <property type="match status" value="1"/>
</dbReference>
<dbReference type="PANTHER" id="PTHR11289:SF0">
    <property type="entry name" value="BREAST CANCER TYPE 2 SUSCEPTIBILITY PROTEIN"/>
    <property type="match status" value="1"/>
</dbReference>
<dbReference type="SUPFAM" id="SSF50249">
    <property type="entry name" value="Nucleic acid-binding proteins"/>
    <property type="match status" value="2"/>
</dbReference>
<keyword evidence="5" id="KW-1185">Reference proteome</keyword>
<name>A0ABQ7JQ26_9FUNG</name>
<comment type="caution">
    <text evidence="4">The sequence shown here is derived from an EMBL/GenBank/DDBJ whole genome shotgun (WGS) entry which is preliminary data.</text>
</comment>
<feature type="compositionally biased region" description="Low complexity" evidence="1">
    <location>
        <begin position="16"/>
        <end position="32"/>
    </location>
</feature>
<feature type="region of interest" description="Disordered" evidence="1">
    <location>
        <begin position="238"/>
        <end position="257"/>
    </location>
</feature>
<feature type="domain" description="BRCA2 OB1" evidence="2">
    <location>
        <begin position="1067"/>
        <end position="1193"/>
    </location>
</feature>
<feature type="compositionally biased region" description="Polar residues" evidence="1">
    <location>
        <begin position="339"/>
        <end position="360"/>
    </location>
</feature>
<evidence type="ECO:0000256" key="1">
    <source>
        <dbReference type="SAM" id="MobiDB-lite"/>
    </source>
</evidence>
<reference evidence="4 5" key="1">
    <citation type="journal article" date="2020" name="Fungal Divers.">
        <title>Resolving the Mortierellaceae phylogeny through synthesis of multi-gene phylogenetics and phylogenomics.</title>
        <authorList>
            <person name="Vandepol N."/>
            <person name="Liber J."/>
            <person name="Desiro A."/>
            <person name="Na H."/>
            <person name="Kennedy M."/>
            <person name="Barry K."/>
            <person name="Grigoriev I.V."/>
            <person name="Miller A.N."/>
            <person name="O'Donnell K."/>
            <person name="Stajich J.E."/>
            <person name="Bonito G."/>
        </authorList>
    </citation>
    <scope>NUCLEOTIDE SEQUENCE [LARGE SCALE GENOMIC DNA]</scope>
    <source>
        <strain evidence="4 5">AD045</strain>
    </source>
</reference>
<organism evidence="4 5">
    <name type="scientific">Linnemannia gamsii</name>
    <dbReference type="NCBI Taxonomy" id="64522"/>
    <lineage>
        <taxon>Eukaryota</taxon>
        <taxon>Fungi</taxon>
        <taxon>Fungi incertae sedis</taxon>
        <taxon>Mucoromycota</taxon>
        <taxon>Mortierellomycotina</taxon>
        <taxon>Mortierellomycetes</taxon>
        <taxon>Mortierellales</taxon>
        <taxon>Mortierellaceae</taxon>
        <taxon>Linnemannia</taxon>
    </lineage>
</organism>
<feature type="domain" description="Breast cancer type 2 susceptibility protein helical" evidence="3">
    <location>
        <begin position="1000"/>
        <end position="1063"/>
    </location>
</feature>
<sequence length="1573" mass="171599">MAQESGSSLEDARTPIRSSGRRLSISSTSTRSLHNDSPISARTVSRRHSIAEIESPTFKTPTRSRRKSSLGRVLRDDGSLSSGRISSLPESSPMGIDWSQSLETPAKKRESQGAAKTPITNVIQRLRGLPTTPKGEEQSLAGEFTDWNPSLETPPRKMSLTEKHDILESRISAKVLDELRGLPSSSRPPPQQPAEKQFIVSSQEEDGSFYSAASSILSDDDDDYQNNGGDRAVIIAESTDQEQVQSGGGGDDAAADDNYPIESEISPTVSSFDRGRPEADIVTITNNGAGILLAPSVQELLEGSPIVDSPMESQEFSESQDMFDGFTSAEINHALMSRSTQGSHHLTQPEETGTLSTTSAGPLALSRRISHPNNATPTSPIGFRSASGRSRFQVSANRLEAARRLFEDDSRVATGGSSQVEDGTSVQALASNMLEFAGTFGMEAVDAEEIPLESGSTERGDHMEIREGQHNGSRQDLPEVESDDDFGNIRFSQLDDGFNVVPEPTQKPKNRPNISSTTKRAPLIGGDLDWMARSSDMLGDLFETDDLVAMNHQDAADHQEVCPQDAPPIMGGGFSSASGGRLEAISSAALIRAARMFADDEEGVSERSLGPEGVVPEHKPAHVRGLGGLDGFSSAGKKPLPLISAASKERAMRMMQDSDMDIDDSGFQESTDSAAIPFSNVPPAAERSVFMPPHVGASGFSFGSGKKLAPVSNAALEKWSKEFTEDNYDSCKQPGPRLQQLGGFSSGSGRKLAPVSHAAVERWSKEFSDHDDGPNGLRETLVPTTMSSGGALGGFSSGGGKKLASVSKAAMDKWFNELANEVEDSESRRASEPGRPQAMAIPVPEVGFASGTGKALAPISKAAQARAYSFLELEQPVAHQETSSFKNSAAHSRLSLPSSASVSGSGYSSASSSSRPPTVPSQPPISTHMQNLKMKTLRGSSKVRVNLRDTLDTPKRLTAQDLVDRGLSEGVMSMTFEKARHYHFDSWGVDDAYQELLLRGAKADLLSRAWLLNHYGQVVWKLACYIRTWPEYFISSAPDHSTWFSPTKVLDQLAYRYEREVNRAERPALRKIVEGDEPAAKHMVLVIASISKVDQISDDGSAAQESPWKILVSDGWYTIPAVLDPCLTRAVERGKLKVGSKVHVCRAKLSGAENGVAILELAGEGSESTTVSIVLQANSTRLSRWDTKLGFQRSSLNWIKRLRSIVPEGGLVPGLDVIVLRKYPVLYFETLEDGVTKIKRTVKEESRAVDAYREKIQQRYQDMVREVEKEFASEMDAEGRPSIRVQEEIMMRAQDMQAESATRNVTPLFSIRVGNYRHGDSCDDDDMDDNGRVQEALITFWHDEHSHYQEGHRVRITALMSKKRSREYGFEDVIQLVGTRMTTVQEMPTEPDTMLLTSFRPRNVTPCAEVGSLYLGAEVDLVLVILAVDESTTHSNKAYFVVTDATRRLLLVEHQLSSSLTEDGNRVLPSFLKALNRILMANARFKMRDHKLDLDIVSSTQSYTQVTTAASLNSGNNSGGAGWPSYAQASLQRLNDIVSETEKDKKEESQGEDTILELMDRAHAILRELHPSI</sequence>
<accession>A0ABQ7JQ26</accession>
<gene>
    <name evidence="4" type="primary">BRCA2</name>
    <name evidence="4" type="ORF">BGZ96_012785</name>
</gene>
<dbReference type="Gene3D" id="2.40.50.140">
    <property type="entry name" value="Nucleic acid-binding proteins"/>
    <property type="match status" value="2"/>
</dbReference>
<feature type="region of interest" description="Disordered" evidence="1">
    <location>
        <begin position="896"/>
        <end position="931"/>
    </location>
</feature>
<protein>
    <submittedName>
        <fullName evidence="4">Breast cancer 2, early onset</fullName>
    </submittedName>
</protein>
<evidence type="ECO:0000313" key="5">
    <source>
        <dbReference type="Proteomes" id="UP001194696"/>
    </source>
</evidence>
<dbReference type="Pfam" id="PF09169">
    <property type="entry name" value="BRCA-2_helical"/>
    <property type="match status" value="1"/>
</dbReference>
<feature type="region of interest" description="Disordered" evidence="1">
    <location>
        <begin position="339"/>
        <end position="387"/>
    </location>
</feature>
<feature type="compositionally biased region" description="Polar residues" evidence="1">
    <location>
        <begin position="79"/>
        <end position="90"/>
    </location>
</feature>
<dbReference type="InterPro" id="IPR012340">
    <property type="entry name" value="NA-bd_OB-fold"/>
</dbReference>
<evidence type="ECO:0000259" key="3">
    <source>
        <dbReference type="Pfam" id="PF09169"/>
    </source>
</evidence>
<dbReference type="InterPro" id="IPR036315">
    <property type="entry name" value="BRCA2_hlx_sf"/>
</dbReference>
<feature type="region of interest" description="Disordered" evidence="1">
    <location>
        <begin position="496"/>
        <end position="520"/>
    </location>
</feature>